<feature type="region of interest" description="Disordered" evidence="1">
    <location>
        <begin position="141"/>
        <end position="163"/>
    </location>
</feature>
<dbReference type="AlphaFoldDB" id="A0A9P6ISU2"/>
<reference evidence="2" key="1">
    <citation type="journal article" date="2020" name="Fungal Divers.">
        <title>Resolving the Mortierellaceae phylogeny through synthesis of multi-gene phylogenetics and phylogenomics.</title>
        <authorList>
            <person name="Vandepol N."/>
            <person name="Liber J."/>
            <person name="Desiro A."/>
            <person name="Na H."/>
            <person name="Kennedy M."/>
            <person name="Barry K."/>
            <person name="Grigoriev I.V."/>
            <person name="Miller A.N."/>
            <person name="O'Donnell K."/>
            <person name="Stajich J.E."/>
            <person name="Bonito G."/>
        </authorList>
    </citation>
    <scope>NUCLEOTIDE SEQUENCE</scope>
    <source>
        <strain evidence="2">CK1249</strain>
    </source>
</reference>
<dbReference type="Proteomes" id="UP000738359">
    <property type="component" value="Unassembled WGS sequence"/>
</dbReference>
<dbReference type="OrthoDB" id="2439595at2759"/>
<protein>
    <submittedName>
        <fullName evidence="2">Uncharacterized protein</fullName>
    </submittedName>
</protein>
<keyword evidence="3" id="KW-1185">Reference proteome</keyword>
<feature type="region of interest" description="Disordered" evidence="1">
    <location>
        <begin position="1"/>
        <end position="20"/>
    </location>
</feature>
<feature type="compositionally biased region" description="Low complexity" evidence="1">
    <location>
        <begin position="77"/>
        <end position="88"/>
    </location>
</feature>
<sequence length="517" mass="57605">MASSKPLRPYSSSPPSPKINVKLTRANSEFYAAPSFDGPKKKTSSLLPSPTTVQTILLDVKPLPDRPSGTSRDNEGSSPAASFKSVSSNPGSPIITYAQPTVALTMASPDQPRPSRSSLNIPRTDAEGDVFMDSLEEPFERSQQPFKVNPSDVPARKPSTAAGLTENGLRGLAKIKRLSSEGLSLSREGSPVLAPVSVEDQREIDRTRTLLNRIDELNTLTSQLQVNLNDALQMKQTLEEDQARTRKAFQDLHRQHQELQAKTAKRERDYEIMSKNYLDHVRLIRATDDDHSTIIDRLTQLKAAIEHLVRKAQGSRSVNLNKAAAIEHFRQSGLLESFPVPEDRLEPFHLNLFMESAIMSALVSAFFDKPLCCVFDYNKGFQEIYDWMYVRNDKLAVRWRQQLCVMITQDPATKIRQEKVVAATASTLTDLISRVYTNSSEGSKIREMCNKAFELSVAMTGLEYVISPASVPLGTPFDEENMGSSLKSDPEGNVALVIFPAFRDQNAFNVRPKVWCC</sequence>
<accession>A0A9P6ISU2</accession>
<proteinExistence type="predicted"/>
<organism evidence="2 3">
    <name type="scientific">Mortierella alpina</name>
    <name type="common">Oleaginous fungus</name>
    <name type="synonym">Mortierella renispora</name>
    <dbReference type="NCBI Taxonomy" id="64518"/>
    <lineage>
        <taxon>Eukaryota</taxon>
        <taxon>Fungi</taxon>
        <taxon>Fungi incertae sedis</taxon>
        <taxon>Mucoromycota</taxon>
        <taxon>Mortierellomycotina</taxon>
        <taxon>Mortierellomycetes</taxon>
        <taxon>Mortierellales</taxon>
        <taxon>Mortierellaceae</taxon>
        <taxon>Mortierella</taxon>
    </lineage>
</organism>
<feature type="compositionally biased region" description="Polar residues" evidence="1">
    <location>
        <begin position="44"/>
        <end position="55"/>
    </location>
</feature>
<name>A0A9P6ISU2_MORAP</name>
<gene>
    <name evidence="2" type="ORF">BGZ70_003212</name>
</gene>
<comment type="caution">
    <text evidence="2">The sequence shown here is derived from an EMBL/GenBank/DDBJ whole genome shotgun (WGS) entry which is preliminary data.</text>
</comment>
<evidence type="ECO:0000313" key="3">
    <source>
        <dbReference type="Proteomes" id="UP000738359"/>
    </source>
</evidence>
<evidence type="ECO:0000313" key="2">
    <source>
        <dbReference type="EMBL" id="KAF9946457.1"/>
    </source>
</evidence>
<feature type="compositionally biased region" description="Low complexity" evidence="1">
    <location>
        <begin position="1"/>
        <end position="11"/>
    </location>
</feature>
<feature type="region of interest" description="Disordered" evidence="1">
    <location>
        <begin position="30"/>
        <end position="94"/>
    </location>
</feature>
<evidence type="ECO:0000256" key="1">
    <source>
        <dbReference type="SAM" id="MobiDB-lite"/>
    </source>
</evidence>
<dbReference type="EMBL" id="JAAAHY010001843">
    <property type="protein sequence ID" value="KAF9946457.1"/>
    <property type="molecule type" value="Genomic_DNA"/>
</dbReference>